<protein>
    <recommendedName>
        <fullName evidence="6">Feruloyl esterase</fullName>
    </recommendedName>
</protein>
<feature type="transmembrane region" description="Helical" evidence="3">
    <location>
        <begin position="377"/>
        <end position="397"/>
    </location>
</feature>
<dbReference type="PANTHER" id="PTHR43037">
    <property type="entry name" value="UNNAMED PRODUCT-RELATED"/>
    <property type="match status" value="1"/>
</dbReference>
<keyword evidence="2" id="KW-0378">Hydrolase</keyword>
<evidence type="ECO:0008006" key="6">
    <source>
        <dbReference type="Google" id="ProtNLM"/>
    </source>
</evidence>
<dbReference type="AlphaFoldDB" id="A0ABD3MTB1"/>
<sequence length="418" mass="46201">MVKIEHTNTKWKIATESSSHAKVFLKESSCPENDNINSLVPWRVTNDDTTRSVLVHIPQELCTNLLAWQDAPKDKHPLRILLAIHGYGGQPRQEIKKWLKTAIALQTIIIAPQGTLTESNGRLGWNAIDCCGDPVTNKIDDVGFLHGLLDSVLDTLSLAMNDNAIIEDAHVIATGFSNGGFMSSLLGLQTERHPNLVGIIPTGGYQYNLELYDNNNLQSEALPMMAHHGGKDGVLLPDGCCNSGSSESNCELDIGINEQSCTSVQTAFEKWSQINRCKSTYVDDASRVGGRSERQLVEDVAPHTCWRGNDCLAPTELCIWTNEGHIWGAVFPGVDLAQSWMEKVYIDAETKSNLVPIPESGEGGGENTMYNDTQTSLLIATLFIFCCMVVRFMVLRYRSRFGYVKRKNSEDHGSVQMV</sequence>
<name>A0ABD3MTB1_9STRA</name>
<reference evidence="4 5" key="1">
    <citation type="submission" date="2024-10" db="EMBL/GenBank/DDBJ databases">
        <title>Updated reference genomes for cyclostephanoid diatoms.</title>
        <authorList>
            <person name="Roberts W.R."/>
            <person name="Alverson A.J."/>
        </authorList>
    </citation>
    <scope>NUCLEOTIDE SEQUENCE [LARGE SCALE GENOMIC DNA]</scope>
    <source>
        <strain evidence="4 5">AJA010-31</strain>
    </source>
</reference>
<dbReference type="InterPro" id="IPR050955">
    <property type="entry name" value="Plant_Biomass_Hydrol_Est"/>
</dbReference>
<proteinExistence type="predicted"/>
<dbReference type="Proteomes" id="UP001530400">
    <property type="component" value="Unassembled WGS sequence"/>
</dbReference>
<evidence type="ECO:0000256" key="2">
    <source>
        <dbReference type="ARBA" id="ARBA00022801"/>
    </source>
</evidence>
<keyword evidence="3" id="KW-0812">Transmembrane</keyword>
<gene>
    <name evidence="4" type="ORF">ACHAWO_003357</name>
</gene>
<dbReference type="InterPro" id="IPR029058">
    <property type="entry name" value="AB_hydrolase_fold"/>
</dbReference>
<evidence type="ECO:0000256" key="1">
    <source>
        <dbReference type="ARBA" id="ARBA00022729"/>
    </source>
</evidence>
<dbReference type="GO" id="GO:0016787">
    <property type="term" value="F:hydrolase activity"/>
    <property type="evidence" value="ECO:0007669"/>
    <property type="project" value="UniProtKB-KW"/>
</dbReference>
<evidence type="ECO:0000256" key="3">
    <source>
        <dbReference type="SAM" id="Phobius"/>
    </source>
</evidence>
<keyword evidence="1" id="KW-0732">Signal</keyword>
<keyword evidence="5" id="KW-1185">Reference proteome</keyword>
<keyword evidence="3" id="KW-1133">Transmembrane helix</keyword>
<dbReference type="Gene3D" id="3.40.50.1820">
    <property type="entry name" value="alpha/beta hydrolase"/>
    <property type="match status" value="1"/>
</dbReference>
<dbReference type="PANTHER" id="PTHR43037:SF5">
    <property type="entry name" value="FERULOYL ESTERASE"/>
    <property type="match status" value="1"/>
</dbReference>
<dbReference type="EMBL" id="JALLPJ020001372">
    <property type="protein sequence ID" value="KAL3767133.1"/>
    <property type="molecule type" value="Genomic_DNA"/>
</dbReference>
<dbReference type="SUPFAM" id="SSF53474">
    <property type="entry name" value="alpha/beta-Hydrolases"/>
    <property type="match status" value="1"/>
</dbReference>
<keyword evidence="3" id="KW-0472">Membrane</keyword>
<evidence type="ECO:0000313" key="5">
    <source>
        <dbReference type="Proteomes" id="UP001530400"/>
    </source>
</evidence>
<comment type="caution">
    <text evidence="4">The sequence shown here is derived from an EMBL/GenBank/DDBJ whole genome shotgun (WGS) entry which is preliminary data.</text>
</comment>
<organism evidence="4 5">
    <name type="scientific">Cyclotella atomus</name>
    <dbReference type="NCBI Taxonomy" id="382360"/>
    <lineage>
        <taxon>Eukaryota</taxon>
        <taxon>Sar</taxon>
        <taxon>Stramenopiles</taxon>
        <taxon>Ochrophyta</taxon>
        <taxon>Bacillariophyta</taxon>
        <taxon>Coscinodiscophyceae</taxon>
        <taxon>Thalassiosirophycidae</taxon>
        <taxon>Stephanodiscales</taxon>
        <taxon>Stephanodiscaceae</taxon>
        <taxon>Cyclotella</taxon>
    </lineage>
</organism>
<accession>A0ABD3MTB1</accession>
<evidence type="ECO:0000313" key="4">
    <source>
        <dbReference type="EMBL" id="KAL3767133.1"/>
    </source>
</evidence>